<feature type="non-terminal residue" evidence="3">
    <location>
        <position position="98"/>
    </location>
</feature>
<proteinExistence type="predicted"/>
<sequence>MHTFPFSLSVLDWQVLNHEQHERAGQNEYNFDHPDAFDFDLMVSTIRRLKDGKSINVPIYNFATHAREKEMKTIYGANVVIFEGIMAFANLELLEVRG</sequence>
<evidence type="ECO:0000313" key="3">
    <source>
        <dbReference type="RefSeq" id="XP_035829665.1"/>
    </source>
</evidence>
<reference evidence="3" key="1">
    <citation type="submission" date="2025-08" db="UniProtKB">
        <authorList>
            <consortium name="RefSeq"/>
        </authorList>
    </citation>
    <scope>IDENTIFICATION</scope>
</reference>
<gene>
    <name evidence="3" type="primary">LOC118479148</name>
</gene>
<feature type="domain" description="Phosphoribulokinase/uridine kinase" evidence="1">
    <location>
        <begin position="15"/>
        <end position="90"/>
    </location>
</feature>
<dbReference type="PANTHER" id="PTHR10285">
    <property type="entry name" value="URIDINE KINASE"/>
    <property type="match status" value="1"/>
</dbReference>
<evidence type="ECO:0000259" key="1">
    <source>
        <dbReference type="Pfam" id="PF00485"/>
    </source>
</evidence>
<accession>A0ABM1W4S2</accession>
<evidence type="ECO:0000313" key="2">
    <source>
        <dbReference type="Proteomes" id="UP000694888"/>
    </source>
</evidence>
<organism evidence="2 3">
    <name type="scientific">Aplysia californica</name>
    <name type="common">California sea hare</name>
    <dbReference type="NCBI Taxonomy" id="6500"/>
    <lineage>
        <taxon>Eukaryota</taxon>
        <taxon>Metazoa</taxon>
        <taxon>Spiralia</taxon>
        <taxon>Lophotrochozoa</taxon>
        <taxon>Mollusca</taxon>
        <taxon>Gastropoda</taxon>
        <taxon>Heterobranchia</taxon>
        <taxon>Euthyneura</taxon>
        <taxon>Tectipleura</taxon>
        <taxon>Aplysiida</taxon>
        <taxon>Aplysioidea</taxon>
        <taxon>Aplysiidae</taxon>
        <taxon>Aplysia</taxon>
    </lineage>
</organism>
<dbReference type="Proteomes" id="UP000694888">
    <property type="component" value="Unplaced"/>
</dbReference>
<dbReference type="Pfam" id="PF00485">
    <property type="entry name" value="PRK"/>
    <property type="match status" value="1"/>
</dbReference>
<dbReference type="RefSeq" id="XP_035829665.1">
    <property type="nucleotide sequence ID" value="XM_035973772.1"/>
</dbReference>
<dbReference type="SUPFAM" id="SSF52540">
    <property type="entry name" value="P-loop containing nucleoside triphosphate hydrolases"/>
    <property type="match status" value="1"/>
</dbReference>
<dbReference type="Gene3D" id="3.40.50.300">
    <property type="entry name" value="P-loop containing nucleotide triphosphate hydrolases"/>
    <property type="match status" value="1"/>
</dbReference>
<dbReference type="InterPro" id="IPR006083">
    <property type="entry name" value="PRK/URK"/>
</dbReference>
<name>A0ABM1W4S2_APLCA</name>
<keyword evidence="2" id="KW-1185">Reference proteome</keyword>
<dbReference type="InterPro" id="IPR027417">
    <property type="entry name" value="P-loop_NTPase"/>
</dbReference>
<protein>
    <submittedName>
        <fullName evidence="3">Uridine-cytidine kinase-like 1</fullName>
    </submittedName>
</protein>
<dbReference type="GeneID" id="118479148"/>